<evidence type="ECO:0000313" key="2">
    <source>
        <dbReference type="EMBL" id="QDQ10733.1"/>
    </source>
</evidence>
<reference evidence="2 3" key="1">
    <citation type="journal article" date="2019" name="J. Ind. Microbiol. Biotechnol.">
        <title>The complete genomic sequence of Streptomyces spectabilis NRRL-2792 and identification of secondary metabolite biosynthetic gene clusters.</title>
        <authorList>
            <person name="Sinha A."/>
            <person name="Phillips-Salemka S."/>
            <person name="Niraula T.A."/>
            <person name="Short K.A."/>
            <person name="Niraula N.P."/>
        </authorList>
    </citation>
    <scope>NUCLEOTIDE SEQUENCE [LARGE SCALE GENOMIC DNA]</scope>
    <source>
        <strain evidence="2 3">NRRL 2792</strain>
    </source>
</reference>
<feature type="region of interest" description="Disordered" evidence="1">
    <location>
        <begin position="28"/>
        <end position="86"/>
    </location>
</feature>
<feature type="region of interest" description="Disordered" evidence="1">
    <location>
        <begin position="191"/>
        <end position="223"/>
    </location>
</feature>
<evidence type="ECO:0000313" key="3">
    <source>
        <dbReference type="Proteomes" id="UP000316806"/>
    </source>
</evidence>
<evidence type="ECO:0000256" key="1">
    <source>
        <dbReference type="SAM" id="MobiDB-lite"/>
    </source>
</evidence>
<feature type="compositionally biased region" description="Pro residues" evidence="1">
    <location>
        <begin position="44"/>
        <end position="59"/>
    </location>
</feature>
<gene>
    <name evidence="2" type="ORF">FH965_09175</name>
</gene>
<name>A0A516R514_STRST</name>
<proteinExistence type="predicted"/>
<accession>A0A516R514</accession>
<dbReference type="EMBL" id="CP040916">
    <property type="protein sequence ID" value="QDQ10733.1"/>
    <property type="molecule type" value="Genomic_DNA"/>
</dbReference>
<protein>
    <submittedName>
        <fullName evidence="2">Uncharacterized protein</fullName>
    </submittedName>
</protein>
<feature type="compositionally biased region" description="Low complexity" evidence="1">
    <location>
        <begin position="34"/>
        <end position="43"/>
    </location>
</feature>
<dbReference type="Proteomes" id="UP000316806">
    <property type="component" value="Chromosome"/>
</dbReference>
<organism evidence="2 3">
    <name type="scientific">Streptomyces spectabilis</name>
    <dbReference type="NCBI Taxonomy" id="68270"/>
    <lineage>
        <taxon>Bacteria</taxon>
        <taxon>Bacillati</taxon>
        <taxon>Actinomycetota</taxon>
        <taxon>Actinomycetes</taxon>
        <taxon>Kitasatosporales</taxon>
        <taxon>Streptomycetaceae</taxon>
        <taxon>Streptomyces</taxon>
    </lineage>
</organism>
<dbReference type="RefSeq" id="WP_144002651.1">
    <property type="nucleotide sequence ID" value="NZ_CP040916.1"/>
</dbReference>
<dbReference type="AlphaFoldDB" id="A0A516R514"/>
<feature type="compositionally biased region" description="Basic and acidic residues" evidence="1">
    <location>
        <begin position="68"/>
        <end position="80"/>
    </location>
</feature>
<sequence>MKRSGPLFTLFGGLLLALFMLSLNVTTGSGGSSYGDSSSSTAKPAPPPSPSAKPSPSGKPSPSKKPRPPADGKYTGRTDDDTASVAITLREGKATAYYCDGRTTESWLRGDVEDDGSLRLTGKGGAKLDGRVKGDTVRGTVDVRDRPRAFSAPRAKKPAGLYRATSEVRGQRLDGGWIVQPDGSQVGILKRDGEPAGAPRLDPATGTVRLPGGGRFTARPVVP</sequence>